<reference evidence="2" key="1">
    <citation type="journal article" date="2019" name="Int. J. Syst. Evol. Microbiol.">
        <title>The Global Catalogue of Microorganisms (GCM) 10K type strain sequencing project: providing services to taxonomists for standard genome sequencing and annotation.</title>
        <authorList>
            <consortium name="The Broad Institute Genomics Platform"/>
            <consortium name="The Broad Institute Genome Sequencing Center for Infectious Disease"/>
            <person name="Wu L."/>
            <person name="Ma J."/>
        </authorList>
    </citation>
    <scope>NUCLEOTIDE SEQUENCE [LARGE SCALE GENOMIC DNA]</scope>
    <source>
        <strain evidence="2">IBRC-M 10908</strain>
    </source>
</reference>
<dbReference type="EMBL" id="JBHSDK010000014">
    <property type="protein sequence ID" value="MFC4335548.1"/>
    <property type="molecule type" value="Genomic_DNA"/>
</dbReference>
<keyword evidence="2" id="KW-1185">Reference proteome</keyword>
<comment type="caution">
    <text evidence="1">The sequence shown here is derived from an EMBL/GenBank/DDBJ whole genome shotgun (WGS) entry which is preliminary data.</text>
</comment>
<name>A0ABV8TXQ1_9ACTN</name>
<organism evidence="1 2">
    <name type="scientific">Salininema proteolyticum</name>
    <dbReference type="NCBI Taxonomy" id="1607685"/>
    <lineage>
        <taxon>Bacteria</taxon>
        <taxon>Bacillati</taxon>
        <taxon>Actinomycetota</taxon>
        <taxon>Actinomycetes</taxon>
        <taxon>Glycomycetales</taxon>
        <taxon>Glycomycetaceae</taxon>
        <taxon>Salininema</taxon>
    </lineage>
</organism>
<sequence>MGIVDPYNGDRVLAALDLEYGGSFHVVVPDGESRDRAVIVLVAPPPTSVVGIVDGLDSSALLTFLDPMPVSDADRRRLLADTLHAWRTQRPQRL</sequence>
<gene>
    <name evidence="1" type="ORF">ACFPET_10095</name>
</gene>
<protein>
    <submittedName>
        <fullName evidence="1">Uncharacterized protein</fullName>
    </submittedName>
</protein>
<dbReference type="Proteomes" id="UP001595823">
    <property type="component" value="Unassembled WGS sequence"/>
</dbReference>
<dbReference type="RefSeq" id="WP_380620526.1">
    <property type="nucleotide sequence ID" value="NZ_JBHSDK010000014.1"/>
</dbReference>
<evidence type="ECO:0000313" key="1">
    <source>
        <dbReference type="EMBL" id="MFC4335548.1"/>
    </source>
</evidence>
<evidence type="ECO:0000313" key="2">
    <source>
        <dbReference type="Proteomes" id="UP001595823"/>
    </source>
</evidence>
<proteinExistence type="predicted"/>
<accession>A0ABV8TXQ1</accession>